<dbReference type="PROSITE" id="PS51077">
    <property type="entry name" value="HTH_ICLR"/>
    <property type="match status" value="1"/>
</dbReference>
<evidence type="ECO:0000313" key="7">
    <source>
        <dbReference type="EMBL" id="AIJ26969.1"/>
    </source>
</evidence>
<proteinExistence type="predicted"/>
<organism evidence="7 8">
    <name type="scientific">Amycolatopsis methanolica 239</name>
    <dbReference type="NCBI Taxonomy" id="1068978"/>
    <lineage>
        <taxon>Bacteria</taxon>
        <taxon>Bacillati</taxon>
        <taxon>Actinomycetota</taxon>
        <taxon>Actinomycetes</taxon>
        <taxon>Pseudonocardiales</taxon>
        <taxon>Pseudonocardiaceae</taxon>
        <taxon>Amycolatopsis</taxon>
        <taxon>Amycolatopsis methanolica group</taxon>
    </lineage>
</organism>
<evidence type="ECO:0000256" key="4">
    <source>
        <dbReference type="SAM" id="MobiDB-lite"/>
    </source>
</evidence>
<dbReference type="InterPro" id="IPR036390">
    <property type="entry name" value="WH_DNA-bd_sf"/>
</dbReference>
<dbReference type="PANTHER" id="PTHR30136">
    <property type="entry name" value="HELIX-TURN-HELIX TRANSCRIPTIONAL REGULATOR, ICLR FAMILY"/>
    <property type="match status" value="1"/>
</dbReference>
<dbReference type="PATRIC" id="fig|1068978.7.peg.7387"/>
<dbReference type="InterPro" id="IPR050707">
    <property type="entry name" value="HTH_MetabolicPath_Reg"/>
</dbReference>
<dbReference type="eggNOG" id="COG1414">
    <property type="taxonomic scope" value="Bacteria"/>
</dbReference>
<feature type="region of interest" description="Disordered" evidence="4">
    <location>
        <begin position="244"/>
        <end position="270"/>
    </location>
</feature>
<dbReference type="Gene3D" id="3.30.450.40">
    <property type="match status" value="1"/>
</dbReference>
<dbReference type="PANTHER" id="PTHR30136:SF2">
    <property type="entry name" value="TRANSCRIPTIONAL REGULATOR ICLR"/>
    <property type="match status" value="1"/>
</dbReference>
<dbReference type="SMART" id="SM00346">
    <property type="entry name" value="HTH_ICLR"/>
    <property type="match status" value="1"/>
</dbReference>
<feature type="domain" description="HTH iclR-type" evidence="5">
    <location>
        <begin position="5"/>
        <end position="68"/>
    </location>
</feature>
<dbReference type="KEGG" id="amq:AMETH_6877"/>
<dbReference type="GO" id="GO:0003677">
    <property type="term" value="F:DNA binding"/>
    <property type="evidence" value="ECO:0007669"/>
    <property type="project" value="UniProtKB-KW"/>
</dbReference>
<dbReference type="SUPFAM" id="SSF46785">
    <property type="entry name" value="Winged helix' DNA-binding domain"/>
    <property type="match status" value="1"/>
</dbReference>
<dbReference type="EMBL" id="CP009110">
    <property type="protein sequence ID" value="AIJ26969.1"/>
    <property type="molecule type" value="Genomic_DNA"/>
</dbReference>
<dbReference type="InterPro" id="IPR029016">
    <property type="entry name" value="GAF-like_dom_sf"/>
</dbReference>
<dbReference type="Pfam" id="PF09339">
    <property type="entry name" value="HTH_IclR"/>
    <property type="match status" value="1"/>
</dbReference>
<reference evidence="7 8" key="1">
    <citation type="submission" date="2014-07" db="EMBL/GenBank/DDBJ databases">
        <title>Whole Genome Sequence of the Amycolatopsis methanolica 239.</title>
        <authorList>
            <person name="Tang B."/>
        </authorList>
    </citation>
    <scope>NUCLEOTIDE SEQUENCE [LARGE SCALE GENOMIC DNA]</scope>
    <source>
        <strain evidence="7 8">239</strain>
    </source>
</reference>
<feature type="domain" description="IclR-ED" evidence="6">
    <location>
        <begin position="69"/>
        <end position="252"/>
    </location>
</feature>
<dbReference type="HOGENOM" id="CLU_062618_6_0_11"/>
<dbReference type="InterPro" id="IPR036388">
    <property type="entry name" value="WH-like_DNA-bd_sf"/>
</dbReference>
<gene>
    <name evidence="7" type="ORF">AMETH_6877</name>
</gene>
<evidence type="ECO:0000313" key="8">
    <source>
        <dbReference type="Proteomes" id="UP000062973"/>
    </source>
</evidence>
<evidence type="ECO:0000256" key="2">
    <source>
        <dbReference type="ARBA" id="ARBA00023125"/>
    </source>
</evidence>
<dbReference type="OrthoDB" id="60629at2"/>
<keyword evidence="1" id="KW-0805">Transcription regulation</keyword>
<dbReference type="GO" id="GO:0045892">
    <property type="term" value="P:negative regulation of DNA-templated transcription"/>
    <property type="evidence" value="ECO:0007669"/>
    <property type="project" value="TreeGrafter"/>
</dbReference>
<dbReference type="GO" id="GO:0003700">
    <property type="term" value="F:DNA-binding transcription factor activity"/>
    <property type="evidence" value="ECO:0007669"/>
    <property type="project" value="TreeGrafter"/>
</dbReference>
<feature type="compositionally biased region" description="Basic and acidic residues" evidence="4">
    <location>
        <begin position="253"/>
        <end position="262"/>
    </location>
</feature>
<protein>
    <submittedName>
        <fullName evidence="7">Transcriptional regulator, IclR family</fullName>
    </submittedName>
</protein>
<dbReference type="PROSITE" id="PS51078">
    <property type="entry name" value="ICLR_ED"/>
    <property type="match status" value="1"/>
</dbReference>
<dbReference type="AlphaFoldDB" id="A0A076MZX1"/>
<dbReference type="Pfam" id="PF01614">
    <property type="entry name" value="IclR_C"/>
    <property type="match status" value="1"/>
</dbReference>
<dbReference type="STRING" id="1068978.AMETH_6877"/>
<keyword evidence="2" id="KW-0238">DNA-binding</keyword>
<keyword evidence="8" id="KW-1185">Reference proteome</keyword>
<dbReference type="Gene3D" id="1.10.10.10">
    <property type="entry name" value="Winged helix-like DNA-binding domain superfamily/Winged helix DNA-binding domain"/>
    <property type="match status" value="1"/>
</dbReference>
<dbReference type="InterPro" id="IPR014757">
    <property type="entry name" value="Tscrpt_reg_IclR_C"/>
</dbReference>
<keyword evidence="3" id="KW-0804">Transcription</keyword>
<evidence type="ECO:0000256" key="3">
    <source>
        <dbReference type="ARBA" id="ARBA00023163"/>
    </source>
</evidence>
<name>A0A076MZX1_AMYME</name>
<evidence type="ECO:0000256" key="1">
    <source>
        <dbReference type="ARBA" id="ARBA00023015"/>
    </source>
</evidence>
<accession>A0A076MZX1</accession>
<dbReference type="SUPFAM" id="SSF55781">
    <property type="entry name" value="GAF domain-like"/>
    <property type="match status" value="1"/>
</dbReference>
<dbReference type="RefSeq" id="WP_051079473.1">
    <property type="nucleotide sequence ID" value="NZ_AQUL01000001.1"/>
</dbReference>
<evidence type="ECO:0000259" key="5">
    <source>
        <dbReference type="PROSITE" id="PS51077"/>
    </source>
</evidence>
<evidence type="ECO:0000259" key="6">
    <source>
        <dbReference type="PROSITE" id="PS51078"/>
    </source>
</evidence>
<sequence>MPRLVPAVLRAADILELFLDEHVRLSATEIVERLGLPRSTTHELLTTLVARKYLDRQAGEETMYRLGPKLLELGARYQQRLEFGVEADAVARRVAAQCDETVHVAVLDGLEVVYVSKIDSTHSVRLISAVGRRLPANCTAVGKVLLAGLSREEVSRRLKGHRLTALTEHSVTSRPELLAQLDAVRVTGVAHERSESNPDAGCVAAPVVDSRGEWVAAMSISIPTSRHDQESWRRWEKLVREGAAELSQRLGGRPRDPADHGLHGGADSGT</sequence>
<dbReference type="Proteomes" id="UP000062973">
    <property type="component" value="Chromosome"/>
</dbReference>
<dbReference type="InterPro" id="IPR005471">
    <property type="entry name" value="Tscrpt_reg_IclR_N"/>
</dbReference>